<proteinExistence type="predicted"/>
<reference evidence="6 7" key="1">
    <citation type="submission" date="2019-08" db="EMBL/GenBank/DDBJ databases">
        <title>In-depth cultivation of the pig gut microbiome towards novel bacterial diversity and tailored functional studies.</title>
        <authorList>
            <person name="Wylensek D."/>
            <person name="Hitch T.C.A."/>
            <person name="Clavel T."/>
        </authorList>
    </citation>
    <scope>NUCLEOTIDE SEQUENCE [LARGE SCALE GENOMIC DNA]</scope>
    <source>
        <strain evidence="6 7">CA-Schmier-601-WT-3</strain>
    </source>
</reference>
<organism evidence="6 7">
    <name type="scientific">Sharpea porci</name>
    <dbReference type="NCBI Taxonomy" id="2652286"/>
    <lineage>
        <taxon>Bacteria</taxon>
        <taxon>Bacillati</taxon>
        <taxon>Bacillota</taxon>
        <taxon>Erysipelotrichia</taxon>
        <taxon>Erysipelotrichales</taxon>
        <taxon>Coprobacillaceae</taxon>
        <taxon>Sharpea</taxon>
    </lineage>
</organism>
<dbReference type="GO" id="GO:0004462">
    <property type="term" value="F:lactoylglutathione lyase activity"/>
    <property type="evidence" value="ECO:0007669"/>
    <property type="project" value="TreeGrafter"/>
</dbReference>
<dbReference type="RefSeq" id="WP_277636959.1">
    <property type="nucleotide sequence ID" value="NZ_JAQXUV010000011.1"/>
</dbReference>
<dbReference type="PANTHER" id="PTHR46036:SF5">
    <property type="entry name" value="LACTOYLGLUTATHIONE LYASE"/>
    <property type="match status" value="1"/>
</dbReference>
<dbReference type="GO" id="GO:0005737">
    <property type="term" value="C:cytoplasm"/>
    <property type="evidence" value="ECO:0007669"/>
    <property type="project" value="TreeGrafter"/>
</dbReference>
<protein>
    <recommendedName>
        <fullName evidence="2">Aldoketomutase</fullName>
    </recommendedName>
    <alternativeName>
        <fullName evidence="1">Ketone-aldehyde mutase</fullName>
    </alternativeName>
    <alternativeName>
        <fullName evidence="3">Methylglyoxalase</fullName>
    </alternativeName>
    <alternativeName>
        <fullName evidence="4">S-D-lactoylglutathione methylglyoxal lyase</fullName>
    </alternativeName>
</protein>
<gene>
    <name evidence="6" type="ORF">FYJ79_10190</name>
</gene>
<evidence type="ECO:0000313" key="7">
    <source>
        <dbReference type="Proteomes" id="UP000442619"/>
    </source>
</evidence>
<dbReference type="InterPro" id="IPR037523">
    <property type="entry name" value="VOC_core"/>
</dbReference>
<feature type="domain" description="VOC" evidence="5">
    <location>
        <begin position="4"/>
        <end position="122"/>
    </location>
</feature>
<dbReference type="Pfam" id="PF00903">
    <property type="entry name" value="Glyoxalase"/>
    <property type="match status" value="1"/>
</dbReference>
<evidence type="ECO:0000256" key="4">
    <source>
        <dbReference type="ARBA" id="ARBA00033298"/>
    </source>
</evidence>
<dbReference type="EMBL" id="VUNM01000029">
    <property type="protein sequence ID" value="MST89935.1"/>
    <property type="molecule type" value="Genomic_DNA"/>
</dbReference>
<sequence length="122" mass="14164">MKGHVIHCNINVTNLEKSLAFYKEALGLEEKRRKVASDGSFILVYIGNDLDDFEIELTWLKDHPQAYELGENESHIAFEVEDMQKAHAHHEQMGCICFENPAMGIYFIHDPDDYWLEVLPKK</sequence>
<dbReference type="InterPro" id="IPR029068">
    <property type="entry name" value="Glyas_Bleomycin-R_OHBP_Dase"/>
</dbReference>
<dbReference type="InterPro" id="IPR004360">
    <property type="entry name" value="Glyas_Fos-R_dOase_dom"/>
</dbReference>
<dbReference type="Proteomes" id="UP000442619">
    <property type="component" value="Unassembled WGS sequence"/>
</dbReference>
<evidence type="ECO:0000313" key="6">
    <source>
        <dbReference type="EMBL" id="MST89935.1"/>
    </source>
</evidence>
<accession>A0A844FWG2</accession>
<name>A0A844FWG2_9FIRM</name>
<dbReference type="PROSITE" id="PS51819">
    <property type="entry name" value="VOC"/>
    <property type="match status" value="1"/>
</dbReference>
<evidence type="ECO:0000256" key="2">
    <source>
        <dbReference type="ARBA" id="ARBA00030892"/>
    </source>
</evidence>
<dbReference type="SUPFAM" id="SSF54593">
    <property type="entry name" value="Glyoxalase/Bleomycin resistance protein/Dihydroxybiphenyl dioxygenase"/>
    <property type="match status" value="1"/>
</dbReference>
<evidence type="ECO:0000256" key="1">
    <source>
        <dbReference type="ARBA" id="ARBA00030291"/>
    </source>
</evidence>
<comment type="caution">
    <text evidence="6">The sequence shown here is derived from an EMBL/GenBank/DDBJ whole genome shotgun (WGS) entry which is preliminary data.</text>
</comment>
<keyword evidence="6" id="KW-0456">Lyase</keyword>
<dbReference type="AlphaFoldDB" id="A0A844FWG2"/>
<keyword evidence="7" id="KW-1185">Reference proteome</keyword>
<evidence type="ECO:0000256" key="3">
    <source>
        <dbReference type="ARBA" id="ARBA00032460"/>
    </source>
</evidence>
<evidence type="ECO:0000259" key="5">
    <source>
        <dbReference type="PROSITE" id="PS51819"/>
    </source>
</evidence>
<dbReference type="PANTHER" id="PTHR46036">
    <property type="entry name" value="LACTOYLGLUTATHIONE LYASE"/>
    <property type="match status" value="1"/>
</dbReference>
<dbReference type="Gene3D" id="3.10.180.10">
    <property type="entry name" value="2,3-Dihydroxybiphenyl 1,2-Dioxygenase, domain 1"/>
    <property type="match status" value="1"/>
</dbReference>
<dbReference type="GO" id="GO:0019243">
    <property type="term" value="P:methylglyoxal catabolic process to D-lactate via S-lactoyl-glutathione"/>
    <property type="evidence" value="ECO:0007669"/>
    <property type="project" value="TreeGrafter"/>
</dbReference>